<dbReference type="GeneID" id="36407795"/>
<dbReference type="RefSeq" id="XP_024578834.1">
    <property type="nucleotide sequence ID" value="XM_024728348.1"/>
</dbReference>
<keyword evidence="2" id="KW-1185">Reference proteome</keyword>
<dbReference type="OMA" id="QCSEQRI"/>
<name>A0A0P1ANQ3_PLAHL</name>
<evidence type="ECO:0000313" key="2">
    <source>
        <dbReference type="Proteomes" id="UP000054928"/>
    </source>
</evidence>
<dbReference type="Proteomes" id="UP000054928">
    <property type="component" value="Unassembled WGS sequence"/>
</dbReference>
<dbReference type="AlphaFoldDB" id="A0A0P1ANQ3"/>
<reference evidence="2" key="1">
    <citation type="submission" date="2014-09" db="EMBL/GenBank/DDBJ databases">
        <authorList>
            <person name="Sharma Rahul"/>
            <person name="Thines Marco"/>
        </authorList>
    </citation>
    <scope>NUCLEOTIDE SEQUENCE [LARGE SCALE GENOMIC DNA]</scope>
</reference>
<accession>A0A0P1ANQ3</accession>
<dbReference type="OrthoDB" id="72597at2759"/>
<dbReference type="EMBL" id="CCYD01000645">
    <property type="protein sequence ID" value="CEG42465.1"/>
    <property type="molecule type" value="Genomic_DNA"/>
</dbReference>
<sequence length="156" mass="17241">MDTSSLREFALKRLQEAREHGTELATLTAARAASSISKSLPVSSSFVFRAQGSEKPEFEQQPLSMEKKLSSLKAAHDLLRASSTGTSGAMDEITSKLDLINESLAFSIENIQEGSHMMALVKRQLKDNADMKCPSQIEFYQRNERSTLSEGKISLE</sequence>
<evidence type="ECO:0000313" key="1">
    <source>
        <dbReference type="EMBL" id="CEG42465.1"/>
    </source>
</evidence>
<organism evidence="1 2">
    <name type="scientific">Plasmopara halstedii</name>
    <name type="common">Downy mildew of sunflower</name>
    <dbReference type="NCBI Taxonomy" id="4781"/>
    <lineage>
        <taxon>Eukaryota</taxon>
        <taxon>Sar</taxon>
        <taxon>Stramenopiles</taxon>
        <taxon>Oomycota</taxon>
        <taxon>Peronosporomycetes</taxon>
        <taxon>Peronosporales</taxon>
        <taxon>Peronosporaceae</taxon>
        <taxon>Plasmopara</taxon>
    </lineage>
</organism>
<proteinExistence type="predicted"/>
<protein>
    <submittedName>
        <fullName evidence="1">Uncharacterized protein</fullName>
    </submittedName>
</protein>